<feature type="domain" description="Heme haloperoxidase family profile" evidence="9">
    <location>
        <begin position="24"/>
        <end position="238"/>
    </location>
</feature>
<dbReference type="InterPro" id="IPR036851">
    <property type="entry name" value="Chloroperoxidase-like_sf"/>
</dbReference>
<dbReference type="PANTHER" id="PTHR33577:SF7">
    <property type="entry name" value="HEME HALOPEROXIDASE FAMILY PROFILE DOMAIN-CONTAINING PROTEIN"/>
    <property type="match status" value="1"/>
</dbReference>
<dbReference type="InterPro" id="IPR000028">
    <property type="entry name" value="Chloroperoxidase"/>
</dbReference>
<sequence>MVAMYSFLYALSIPAIALGSGYPTLPEWHPPGVGDVRAPCPMLNSLANHGYLPHSGKGITLNITIDALGEALNINAELANFLHSEAVTTNPTPNATTFDLDHLSRHNILEHDASLSRADYYWTEDSHSFNQSVFDETRSYWKGPIIDINEAAAARNARVHTSNTTNPTFAMSELGDAFSVGETAAYIIVLGNGTSGTVRKSVVEYLFENEKLPAAVGWTRSQDVIDFEALISTMDRLRNATGAPSVGARRVGMHSVPRL</sequence>
<evidence type="ECO:0000256" key="8">
    <source>
        <dbReference type="SAM" id="SignalP"/>
    </source>
</evidence>
<dbReference type="GO" id="GO:0046872">
    <property type="term" value="F:metal ion binding"/>
    <property type="evidence" value="ECO:0007669"/>
    <property type="project" value="UniProtKB-KW"/>
</dbReference>
<dbReference type="AlphaFoldDB" id="A0A9P8RK48"/>
<dbReference type="OrthoDB" id="407298at2759"/>
<dbReference type="PROSITE" id="PS51405">
    <property type="entry name" value="HEME_HALOPEROXIDASE"/>
    <property type="match status" value="1"/>
</dbReference>
<evidence type="ECO:0000256" key="6">
    <source>
        <dbReference type="ARBA" id="ARBA00023004"/>
    </source>
</evidence>
<evidence type="ECO:0000313" key="10">
    <source>
        <dbReference type="EMBL" id="KAH6647354.1"/>
    </source>
</evidence>
<comment type="similarity">
    <text evidence="7">Belongs to the chloroperoxidase family.</text>
</comment>
<dbReference type="GeneID" id="70133946"/>
<accession>A0A9P8RK48</accession>
<dbReference type="SUPFAM" id="SSF47571">
    <property type="entry name" value="Cloroperoxidase"/>
    <property type="match status" value="1"/>
</dbReference>
<dbReference type="GO" id="GO:0004601">
    <property type="term" value="F:peroxidase activity"/>
    <property type="evidence" value="ECO:0007669"/>
    <property type="project" value="UniProtKB-KW"/>
</dbReference>
<evidence type="ECO:0000256" key="4">
    <source>
        <dbReference type="ARBA" id="ARBA00022723"/>
    </source>
</evidence>
<dbReference type="EMBL" id="JAGPXC010000008">
    <property type="protein sequence ID" value="KAH6647354.1"/>
    <property type="molecule type" value="Genomic_DNA"/>
</dbReference>
<name>A0A9P8RK48_9PEZI</name>
<keyword evidence="3" id="KW-0349">Heme</keyword>
<evidence type="ECO:0000256" key="7">
    <source>
        <dbReference type="ARBA" id="ARBA00025795"/>
    </source>
</evidence>
<evidence type="ECO:0000259" key="9">
    <source>
        <dbReference type="PROSITE" id="PS51405"/>
    </source>
</evidence>
<evidence type="ECO:0000256" key="2">
    <source>
        <dbReference type="ARBA" id="ARBA00022559"/>
    </source>
</evidence>
<organism evidence="10 11">
    <name type="scientific">Truncatella angustata</name>
    <dbReference type="NCBI Taxonomy" id="152316"/>
    <lineage>
        <taxon>Eukaryota</taxon>
        <taxon>Fungi</taxon>
        <taxon>Dikarya</taxon>
        <taxon>Ascomycota</taxon>
        <taxon>Pezizomycotina</taxon>
        <taxon>Sordariomycetes</taxon>
        <taxon>Xylariomycetidae</taxon>
        <taxon>Amphisphaeriales</taxon>
        <taxon>Sporocadaceae</taxon>
        <taxon>Truncatella</taxon>
    </lineage>
</organism>
<evidence type="ECO:0000256" key="1">
    <source>
        <dbReference type="ARBA" id="ARBA00001970"/>
    </source>
</evidence>
<proteinExistence type="inferred from homology"/>
<keyword evidence="4" id="KW-0479">Metal-binding</keyword>
<keyword evidence="5" id="KW-0560">Oxidoreductase</keyword>
<feature type="signal peptide" evidence="8">
    <location>
        <begin position="1"/>
        <end position="19"/>
    </location>
</feature>
<comment type="cofactor">
    <cofactor evidence="1">
        <name>heme b</name>
        <dbReference type="ChEBI" id="CHEBI:60344"/>
    </cofactor>
</comment>
<evidence type="ECO:0000256" key="3">
    <source>
        <dbReference type="ARBA" id="ARBA00022617"/>
    </source>
</evidence>
<gene>
    <name evidence="10" type="ORF">BKA67DRAFT_594464</name>
</gene>
<keyword evidence="2" id="KW-0575">Peroxidase</keyword>
<dbReference type="Gene3D" id="1.10.489.10">
    <property type="entry name" value="Chloroperoxidase-like"/>
    <property type="match status" value="1"/>
</dbReference>
<keyword evidence="8" id="KW-0732">Signal</keyword>
<feature type="chain" id="PRO_5040193008" evidence="8">
    <location>
        <begin position="20"/>
        <end position="259"/>
    </location>
</feature>
<comment type="caution">
    <text evidence="10">The sequence shown here is derived from an EMBL/GenBank/DDBJ whole genome shotgun (WGS) entry which is preliminary data.</text>
</comment>
<reference evidence="10" key="1">
    <citation type="journal article" date="2021" name="Nat. Commun.">
        <title>Genetic determinants of endophytism in the Arabidopsis root mycobiome.</title>
        <authorList>
            <person name="Mesny F."/>
            <person name="Miyauchi S."/>
            <person name="Thiergart T."/>
            <person name="Pickel B."/>
            <person name="Atanasova L."/>
            <person name="Karlsson M."/>
            <person name="Huettel B."/>
            <person name="Barry K.W."/>
            <person name="Haridas S."/>
            <person name="Chen C."/>
            <person name="Bauer D."/>
            <person name="Andreopoulos W."/>
            <person name="Pangilinan J."/>
            <person name="LaButti K."/>
            <person name="Riley R."/>
            <person name="Lipzen A."/>
            <person name="Clum A."/>
            <person name="Drula E."/>
            <person name="Henrissat B."/>
            <person name="Kohler A."/>
            <person name="Grigoriev I.V."/>
            <person name="Martin F.M."/>
            <person name="Hacquard S."/>
        </authorList>
    </citation>
    <scope>NUCLEOTIDE SEQUENCE</scope>
    <source>
        <strain evidence="10">MPI-SDFR-AT-0073</strain>
    </source>
</reference>
<dbReference type="Proteomes" id="UP000758603">
    <property type="component" value="Unassembled WGS sequence"/>
</dbReference>
<evidence type="ECO:0000313" key="11">
    <source>
        <dbReference type="Proteomes" id="UP000758603"/>
    </source>
</evidence>
<keyword evidence="11" id="KW-1185">Reference proteome</keyword>
<keyword evidence="6" id="KW-0408">Iron</keyword>
<evidence type="ECO:0000256" key="5">
    <source>
        <dbReference type="ARBA" id="ARBA00023002"/>
    </source>
</evidence>
<protein>
    <submittedName>
        <fullName evidence="10">Chloroperoxidase</fullName>
    </submittedName>
</protein>
<dbReference type="RefSeq" id="XP_045953866.1">
    <property type="nucleotide sequence ID" value="XM_046105055.1"/>
</dbReference>
<dbReference type="PANTHER" id="PTHR33577">
    <property type="entry name" value="STERIGMATOCYSTIN BIOSYNTHESIS PEROXIDASE STCC-RELATED"/>
    <property type="match status" value="1"/>
</dbReference>
<dbReference type="Pfam" id="PF01328">
    <property type="entry name" value="Peroxidase_2"/>
    <property type="match status" value="1"/>
</dbReference>